<organism evidence="2 3">
    <name type="scientific">Psychroserpens luteus</name>
    <dbReference type="NCBI Taxonomy" id="1434066"/>
    <lineage>
        <taxon>Bacteria</taxon>
        <taxon>Pseudomonadati</taxon>
        <taxon>Bacteroidota</taxon>
        <taxon>Flavobacteriia</taxon>
        <taxon>Flavobacteriales</taxon>
        <taxon>Flavobacteriaceae</taxon>
        <taxon>Psychroserpens</taxon>
    </lineage>
</organism>
<feature type="chain" id="PRO_5045891097" description="Cardiolipin synthetase" evidence="1">
    <location>
        <begin position="22"/>
        <end position="210"/>
    </location>
</feature>
<feature type="signal peptide" evidence="1">
    <location>
        <begin position="1"/>
        <end position="21"/>
    </location>
</feature>
<dbReference type="PROSITE" id="PS51257">
    <property type="entry name" value="PROKAR_LIPOPROTEIN"/>
    <property type="match status" value="1"/>
</dbReference>
<evidence type="ECO:0008006" key="4">
    <source>
        <dbReference type="Google" id="ProtNLM"/>
    </source>
</evidence>
<gene>
    <name evidence="2" type="ORF">ACFS29_08985</name>
</gene>
<sequence>MKSLMYIFVLALLVSCSTARVTDSWINNDYANYQPNKILIIGLTDNLSGRTLFEEQLKKELSNRGIEAVESYKVFKPTFTSSKQTEEEIDEEIKRLSKDGFDAVLISAVKGVDEKISYSGDDFRTNYYWRRFGRYYYLTQDVYHVNGYYNKYKIYHIEASLYNLKEDNDKSLVWVASYDIIDPKQINKTVTNYVTAITKSLEKHQIIKSN</sequence>
<evidence type="ECO:0000256" key="1">
    <source>
        <dbReference type="SAM" id="SignalP"/>
    </source>
</evidence>
<keyword evidence="1" id="KW-0732">Signal</keyword>
<proteinExistence type="predicted"/>
<protein>
    <recommendedName>
        <fullName evidence="4">Cardiolipin synthetase</fullName>
    </recommendedName>
</protein>
<dbReference type="RefSeq" id="WP_194509340.1">
    <property type="nucleotide sequence ID" value="NZ_JADILU010000007.1"/>
</dbReference>
<accession>A0ABW5ZV23</accession>
<dbReference type="Proteomes" id="UP001597548">
    <property type="component" value="Unassembled WGS sequence"/>
</dbReference>
<name>A0ABW5ZV23_9FLAO</name>
<dbReference type="EMBL" id="JBHUOS010000008">
    <property type="protein sequence ID" value="MFD2915771.1"/>
    <property type="molecule type" value="Genomic_DNA"/>
</dbReference>
<evidence type="ECO:0000313" key="3">
    <source>
        <dbReference type="Proteomes" id="UP001597548"/>
    </source>
</evidence>
<reference evidence="3" key="1">
    <citation type="journal article" date="2019" name="Int. J. Syst. Evol. Microbiol.">
        <title>The Global Catalogue of Microorganisms (GCM) 10K type strain sequencing project: providing services to taxonomists for standard genome sequencing and annotation.</title>
        <authorList>
            <consortium name="The Broad Institute Genomics Platform"/>
            <consortium name="The Broad Institute Genome Sequencing Center for Infectious Disease"/>
            <person name="Wu L."/>
            <person name="Ma J."/>
        </authorList>
    </citation>
    <scope>NUCLEOTIDE SEQUENCE [LARGE SCALE GENOMIC DNA]</scope>
    <source>
        <strain evidence="3">KCTC 32514</strain>
    </source>
</reference>
<evidence type="ECO:0000313" key="2">
    <source>
        <dbReference type="EMBL" id="MFD2915771.1"/>
    </source>
</evidence>
<keyword evidence="3" id="KW-1185">Reference proteome</keyword>
<comment type="caution">
    <text evidence="2">The sequence shown here is derived from an EMBL/GenBank/DDBJ whole genome shotgun (WGS) entry which is preliminary data.</text>
</comment>